<dbReference type="PANTHER" id="PTHR30269:SF37">
    <property type="entry name" value="MEMBRANE TRANSPORTER PROTEIN"/>
    <property type="match status" value="1"/>
</dbReference>
<feature type="transmembrane region" description="Helical" evidence="8">
    <location>
        <begin position="140"/>
        <end position="156"/>
    </location>
</feature>
<dbReference type="AlphaFoldDB" id="A0A2U1K165"/>
<keyword evidence="5 8" id="KW-0812">Transmembrane</keyword>
<organism evidence="9 10">
    <name type="scientific">Flavobacterium laiguense</name>
    <dbReference type="NCBI Taxonomy" id="2169409"/>
    <lineage>
        <taxon>Bacteria</taxon>
        <taxon>Pseudomonadati</taxon>
        <taxon>Bacteroidota</taxon>
        <taxon>Flavobacteriia</taxon>
        <taxon>Flavobacteriales</taxon>
        <taxon>Flavobacteriaceae</taxon>
        <taxon>Flavobacterium</taxon>
    </lineage>
</organism>
<reference evidence="9 10" key="1">
    <citation type="submission" date="2018-04" db="EMBL/GenBank/DDBJ databases">
        <title>Flavobacterium sp. nov., isolated from glacier ice.</title>
        <authorList>
            <person name="Liu Q."/>
            <person name="Xin Y.-H."/>
        </authorList>
    </citation>
    <scope>NUCLEOTIDE SEQUENCE [LARGE SCALE GENOMIC DNA]</scope>
    <source>
        <strain evidence="9 10">LB2P30</strain>
    </source>
</reference>
<evidence type="ECO:0000256" key="6">
    <source>
        <dbReference type="ARBA" id="ARBA00022989"/>
    </source>
</evidence>
<evidence type="ECO:0000256" key="5">
    <source>
        <dbReference type="ARBA" id="ARBA00022692"/>
    </source>
</evidence>
<evidence type="ECO:0000256" key="2">
    <source>
        <dbReference type="ARBA" id="ARBA00009142"/>
    </source>
</evidence>
<keyword evidence="10" id="KW-1185">Reference proteome</keyword>
<accession>A0A2U1K165</accession>
<feature type="transmembrane region" description="Helical" evidence="8">
    <location>
        <begin position="68"/>
        <end position="88"/>
    </location>
</feature>
<dbReference type="OrthoDB" id="8480055at2"/>
<proteinExistence type="inferred from homology"/>
<feature type="transmembrane region" description="Helical" evidence="8">
    <location>
        <begin position="237"/>
        <end position="256"/>
    </location>
</feature>
<dbReference type="PANTHER" id="PTHR30269">
    <property type="entry name" value="TRANSMEMBRANE PROTEIN YFCA"/>
    <property type="match status" value="1"/>
</dbReference>
<evidence type="ECO:0000256" key="7">
    <source>
        <dbReference type="ARBA" id="ARBA00023136"/>
    </source>
</evidence>
<comment type="similarity">
    <text evidence="2 8">Belongs to the 4-toluene sulfonate uptake permease (TSUP) (TC 2.A.102) family.</text>
</comment>
<dbReference type="RefSeq" id="WP_116760814.1">
    <property type="nucleotide sequence ID" value="NZ_QCZH01000002.1"/>
</dbReference>
<evidence type="ECO:0000313" key="10">
    <source>
        <dbReference type="Proteomes" id="UP000245618"/>
    </source>
</evidence>
<evidence type="ECO:0000256" key="3">
    <source>
        <dbReference type="ARBA" id="ARBA00022448"/>
    </source>
</evidence>
<evidence type="ECO:0000256" key="8">
    <source>
        <dbReference type="RuleBase" id="RU363041"/>
    </source>
</evidence>
<keyword evidence="4 8" id="KW-1003">Cell membrane</keyword>
<feature type="transmembrane region" description="Helical" evidence="8">
    <location>
        <begin position="206"/>
        <end position="225"/>
    </location>
</feature>
<feature type="transmembrane region" description="Helical" evidence="8">
    <location>
        <begin position="176"/>
        <end position="194"/>
    </location>
</feature>
<keyword evidence="3" id="KW-0813">Transport</keyword>
<evidence type="ECO:0000256" key="1">
    <source>
        <dbReference type="ARBA" id="ARBA00004651"/>
    </source>
</evidence>
<feature type="transmembrane region" description="Helical" evidence="8">
    <location>
        <begin position="108"/>
        <end position="128"/>
    </location>
</feature>
<name>A0A2U1K165_9FLAO</name>
<comment type="caution">
    <text evidence="9">The sequence shown here is derived from an EMBL/GenBank/DDBJ whole genome shotgun (WGS) entry which is preliminary data.</text>
</comment>
<dbReference type="InterPro" id="IPR002781">
    <property type="entry name" value="TM_pro_TauE-like"/>
</dbReference>
<dbReference type="InterPro" id="IPR052017">
    <property type="entry name" value="TSUP"/>
</dbReference>
<protein>
    <recommendedName>
        <fullName evidence="8">Probable membrane transporter protein</fullName>
    </recommendedName>
</protein>
<gene>
    <name evidence="9" type="ORF">DB891_03950</name>
</gene>
<dbReference type="GO" id="GO:0005886">
    <property type="term" value="C:plasma membrane"/>
    <property type="evidence" value="ECO:0007669"/>
    <property type="project" value="UniProtKB-SubCell"/>
</dbReference>
<comment type="subcellular location">
    <subcellularLocation>
        <location evidence="1 8">Cell membrane</location>
        <topology evidence="1 8">Multi-pass membrane protein</topology>
    </subcellularLocation>
</comment>
<feature type="transmembrane region" description="Helical" evidence="8">
    <location>
        <begin position="27"/>
        <end position="48"/>
    </location>
</feature>
<dbReference type="Proteomes" id="UP000245618">
    <property type="component" value="Unassembled WGS sequence"/>
</dbReference>
<evidence type="ECO:0000313" key="9">
    <source>
        <dbReference type="EMBL" id="PWA10995.1"/>
    </source>
</evidence>
<dbReference type="Pfam" id="PF01925">
    <property type="entry name" value="TauE"/>
    <property type="match status" value="1"/>
</dbReference>
<keyword evidence="7 8" id="KW-0472">Membrane</keyword>
<dbReference type="EMBL" id="QCZH01000002">
    <property type="protein sequence ID" value="PWA10995.1"/>
    <property type="molecule type" value="Genomic_DNA"/>
</dbReference>
<evidence type="ECO:0000256" key="4">
    <source>
        <dbReference type="ARBA" id="ARBA00022475"/>
    </source>
</evidence>
<sequence>MEYLIICLAALIGSGLTLFSGFGLGTILVPVFGLFFPIEIAIMLTAIVHFLNNLFKLFLLGKNANRNVVFRFGIPAIAFAFLGAYLLSLLTEMHSVLDYQIENHTFEIMPIKLIIGIVLLFFSLFEVIPSLTNLQFDQKYLPLGGVLSGFFGGLSGNQGALRAAFLIRANLSPQSYIATGVVIACLIDISRLFIYSKEIIIHHNQFDYLLLGLATLSAFIGAYFGNKLLKKVTIKNLQTLVATMLILFALLLILGVI</sequence>
<keyword evidence="6 8" id="KW-1133">Transmembrane helix</keyword>